<feature type="compositionally biased region" description="Basic and acidic residues" evidence="1">
    <location>
        <begin position="54"/>
        <end position="71"/>
    </location>
</feature>
<dbReference type="PATRIC" id="fig|1265738.3.peg.5286"/>
<comment type="caution">
    <text evidence="3">The sequence shown here is derived from an EMBL/GenBank/DDBJ whole genome shotgun (WGS) entry which is preliminary data.</text>
</comment>
<reference evidence="3 4" key="1">
    <citation type="journal article" date="2013" name="Mar. Genomics">
        <title>Expression of sulfatases in Rhodopirellula baltica and the diversity of sulfatases in the genus Rhodopirellula.</title>
        <authorList>
            <person name="Wegner C.E."/>
            <person name="Richter-Heitmann T."/>
            <person name="Klindworth A."/>
            <person name="Klockow C."/>
            <person name="Richter M."/>
            <person name="Achstetter T."/>
            <person name="Glockner F.O."/>
            <person name="Harder J."/>
        </authorList>
    </citation>
    <scope>NUCLEOTIDE SEQUENCE [LARGE SCALE GENOMIC DNA]</scope>
    <source>
        <strain evidence="3 4">SM1</strain>
    </source>
</reference>
<organism evidence="3 4">
    <name type="scientific">Rhodopirellula maiorica SM1</name>
    <dbReference type="NCBI Taxonomy" id="1265738"/>
    <lineage>
        <taxon>Bacteria</taxon>
        <taxon>Pseudomonadati</taxon>
        <taxon>Planctomycetota</taxon>
        <taxon>Planctomycetia</taxon>
        <taxon>Pirellulales</taxon>
        <taxon>Pirellulaceae</taxon>
        <taxon>Novipirellula</taxon>
    </lineage>
</organism>
<feature type="chain" id="PRO_5004070627" evidence="2">
    <location>
        <begin position="32"/>
        <end position="79"/>
    </location>
</feature>
<evidence type="ECO:0000313" key="3">
    <source>
        <dbReference type="EMBL" id="EMI17791.1"/>
    </source>
</evidence>
<dbReference type="PROSITE" id="PS51257">
    <property type="entry name" value="PROKAR_LIPOPROTEIN"/>
    <property type="match status" value="1"/>
</dbReference>
<sequence length="79" mass="8534">MKSFASFPNALKSFRSASFVLLTTCCLVSFAGCGEKAGAVADQDEMAEYLEANPELKETNSEEPDLQREGSIRAAPEQV</sequence>
<feature type="region of interest" description="Disordered" evidence="1">
    <location>
        <begin position="53"/>
        <end position="79"/>
    </location>
</feature>
<keyword evidence="4" id="KW-1185">Reference proteome</keyword>
<dbReference type="RefSeq" id="WP_008702749.1">
    <property type="nucleotide sequence ID" value="NZ_ANOG01000746.1"/>
</dbReference>
<dbReference type="EMBL" id="ANOG01000746">
    <property type="protein sequence ID" value="EMI17791.1"/>
    <property type="molecule type" value="Genomic_DNA"/>
</dbReference>
<evidence type="ECO:0000256" key="1">
    <source>
        <dbReference type="SAM" id="MobiDB-lite"/>
    </source>
</evidence>
<protein>
    <submittedName>
        <fullName evidence="3">Secreted protein</fullName>
    </submittedName>
</protein>
<evidence type="ECO:0000313" key="4">
    <source>
        <dbReference type="Proteomes" id="UP000011991"/>
    </source>
</evidence>
<dbReference type="AlphaFoldDB" id="M5RFD9"/>
<keyword evidence="2" id="KW-0732">Signal</keyword>
<dbReference type="Proteomes" id="UP000011991">
    <property type="component" value="Unassembled WGS sequence"/>
</dbReference>
<evidence type="ECO:0000256" key="2">
    <source>
        <dbReference type="SAM" id="SignalP"/>
    </source>
</evidence>
<proteinExistence type="predicted"/>
<feature type="signal peptide" evidence="2">
    <location>
        <begin position="1"/>
        <end position="31"/>
    </location>
</feature>
<gene>
    <name evidence="3" type="ORF">RMSM_05268</name>
</gene>
<accession>M5RFD9</accession>
<name>M5RFD9_9BACT</name>